<name>A0A1V5MGT7_UNCT6</name>
<keyword evidence="2 4" id="KW-0378">Hydrolase</keyword>
<feature type="domain" description="Glycoside hydrolase family 20 catalytic" evidence="3">
    <location>
        <begin position="59"/>
        <end position="208"/>
    </location>
</feature>
<protein>
    <submittedName>
        <fullName evidence="4">Glycosyl hydrolase family 20, catalytic domain</fullName>
    </submittedName>
</protein>
<dbReference type="Gene3D" id="3.20.20.80">
    <property type="entry name" value="Glycosidases"/>
    <property type="match status" value="1"/>
</dbReference>
<accession>A0A1V5MGT7</accession>
<evidence type="ECO:0000313" key="4">
    <source>
        <dbReference type="EMBL" id="OPZ92443.1"/>
    </source>
</evidence>
<dbReference type="InterPro" id="IPR015883">
    <property type="entry name" value="Glyco_hydro_20_cat"/>
</dbReference>
<evidence type="ECO:0000259" key="3">
    <source>
        <dbReference type="Pfam" id="PF00728"/>
    </source>
</evidence>
<gene>
    <name evidence="4" type="ORF">BWY73_00807</name>
</gene>
<organism evidence="4">
    <name type="scientific">candidate division TA06 bacterium ADurb.Bin417</name>
    <dbReference type="NCBI Taxonomy" id="1852828"/>
    <lineage>
        <taxon>Bacteria</taxon>
        <taxon>Bacteria division TA06</taxon>
    </lineage>
</organism>
<reference evidence="4" key="1">
    <citation type="submission" date="2017-02" db="EMBL/GenBank/DDBJ databases">
        <title>Delving into the versatile metabolic prowess of the omnipresent phylum Bacteroidetes.</title>
        <authorList>
            <person name="Nobu M.K."/>
            <person name="Mei R."/>
            <person name="Narihiro T."/>
            <person name="Kuroda K."/>
            <person name="Liu W.-T."/>
        </authorList>
    </citation>
    <scope>NUCLEOTIDE SEQUENCE</scope>
    <source>
        <strain evidence="4">ADurb.Bin417</strain>
    </source>
</reference>
<proteinExistence type="inferred from homology"/>
<dbReference type="Pfam" id="PF00728">
    <property type="entry name" value="Glyco_hydro_20"/>
    <property type="match status" value="1"/>
</dbReference>
<sequence>MLRDKILGFQFDLKRAMWREAYFDRMAEILAGWGFNQVLYEFEDKLRFRKHPCLAHPDAWSPEATAALVRRLEGRGLEVVPLFQSLGHAESVLRLPEYAHLRQSPEHLNLYDPVSEAARDFLKEIFAETIEVFQPRRFFHVGGDETRNLGAAGRAAGREPGGLYLGHLRPLWEYLLGRGLRPVVWADMLLTYLDVLEQTPAGVVLMDWDYSTGGERWPRLRRWGVGELDWEAYRSREDPEFKSRFEKYFVDERTPADGLFRGFGYVDALVDRGFNVIAASSSRCWGDSAGLPFNQLHLANVFYSARKGRAVGLGTLVTSWAARRHHPELGLPAAFAAAYAGRREGPFDLAAFSREFTAEFYGAAAPEFGRAMELAGVRPSLSESRHLELAAGLLAEGRDPLEVFFPGEKHSELAGRAATARTSLREAREIISGLRDRARRNADNLDFWLEGIDLVAFYADFAAAVLSGRLAAESGRLREDLNRLRLVTRDLFGRTYEAAGLEAELDLRYGVHEALLGKLPAPR</sequence>
<dbReference type="SUPFAM" id="SSF51445">
    <property type="entry name" value="(Trans)glycosidases"/>
    <property type="match status" value="1"/>
</dbReference>
<dbReference type="GO" id="GO:0004563">
    <property type="term" value="F:beta-N-acetylhexosaminidase activity"/>
    <property type="evidence" value="ECO:0007669"/>
    <property type="project" value="UniProtKB-ARBA"/>
</dbReference>
<dbReference type="AlphaFoldDB" id="A0A1V5MGT7"/>
<dbReference type="PANTHER" id="PTHR21040:SF8">
    <property type="entry name" value="BCDNA.GH04120"/>
    <property type="match status" value="1"/>
</dbReference>
<dbReference type="InterPro" id="IPR017853">
    <property type="entry name" value="GH"/>
</dbReference>
<comment type="caution">
    <text evidence="4">The sequence shown here is derived from an EMBL/GenBank/DDBJ whole genome shotgun (WGS) entry which is preliminary data.</text>
</comment>
<dbReference type="GO" id="GO:0005975">
    <property type="term" value="P:carbohydrate metabolic process"/>
    <property type="evidence" value="ECO:0007669"/>
    <property type="project" value="InterPro"/>
</dbReference>
<comment type="similarity">
    <text evidence="1">Belongs to the glycosyl hydrolase 20 family.</text>
</comment>
<dbReference type="EMBL" id="MWAK01000099">
    <property type="protein sequence ID" value="OPZ92443.1"/>
    <property type="molecule type" value="Genomic_DNA"/>
</dbReference>
<evidence type="ECO:0000256" key="1">
    <source>
        <dbReference type="ARBA" id="ARBA00006285"/>
    </source>
</evidence>
<dbReference type="InterPro" id="IPR038901">
    <property type="entry name" value="HEXDC-like"/>
</dbReference>
<dbReference type="PANTHER" id="PTHR21040">
    <property type="entry name" value="BCDNA.GH04120"/>
    <property type="match status" value="1"/>
</dbReference>
<evidence type="ECO:0000256" key="2">
    <source>
        <dbReference type="ARBA" id="ARBA00022801"/>
    </source>
</evidence>
<dbReference type="Proteomes" id="UP000485484">
    <property type="component" value="Unassembled WGS sequence"/>
</dbReference>